<feature type="domain" description="HTH araC/xylS-type" evidence="5">
    <location>
        <begin position="281"/>
        <end position="385"/>
    </location>
</feature>
<keyword evidence="1" id="KW-0805">Transcription regulation</keyword>
<accession>A0ABP9HBZ7</accession>
<feature type="transmembrane region" description="Helical" evidence="4">
    <location>
        <begin position="188"/>
        <end position="208"/>
    </location>
</feature>
<keyword evidence="2" id="KW-0238">DNA-binding</keyword>
<feature type="transmembrane region" description="Helical" evidence="4">
    <location>
        <begin position="71"/>
        <end position="91"/>
    </location>
</feature>
<dbReference type="EMBL" id="BAABJK010000004">
    <property type="protein sequence ID" value="GAA4966846.1"/>
    <property type="molecule type" value="Genomic_DNA"/>
</dbReference>
<keyword evidence="4" id="KW-1133">Transmembrane helix</keyword>
<dbReference type="RefSeq" id="WP_345166595.1">
    <property type="nucleotide sequence ID" value="NZ_BAABJK010000004.1"/>
</dbReference>
<evidence type="ECO:0000256" key="1">
    <source>
        <dbReference type="ARBA" id="ARBA00023015"/>
    </source>
</evidence>
<name>A0ABP9HBZ7_9FLAO</name>
<keyword evidence="3" id="KW-0804">Transcription</keyword>
<keyword evidence="7" id="KW-1185">Reference proteome</keyword>
<dbReference type="SMART" id="SM00342">
    <property type="entry name" value="HTH_ARAC"/>
    <property type="match status" value="1"/>
</dbReference>
<evidence type="ECO:0000256" key="4">
    <source>
        <dbReference type="SAM" id="Phobius"/>
    </source>
</evidence>
<evidence type="ECO:0000256" key="3">
    <source>
        <dbReference type="ARBA" id="ARBA00023163"/>
    </source>
</evidence>
<dbReference type="PANTHER" id="PTHR43280:SF29">
    <property type="entry name" value="ARAC-FAMILY TRANSCRIPTIONAL REGULATOR"/>
    <property type="match status" value="1"/>
</dbReference>
<dbReference type="PROSITE" id="PS00041">
    <property type="entry name" value="HTH_ARAC_FAMILY_1"/>
    <property type="match status" value="1"/>
</dbReference>
<protein>
    <recommendedName>
        <fullName evidence="5">HTH araC/xylS-type domain-containing protein</fullName>
    </recommendedName>
</protein>
<evidence type="ECO:0000313" key="7">
    <source>
        <dbReference type="Proteomes" id="UP001501692"/>
    </source>
</evidence>
<keyword evidence="4" id="KW-0812">Transmembrane</keyword>
<proteinExistence type="predicted"/>
<feature type="transmembrane region" description="Helical" evidence="4">
    <location>
        <begin position="12"/>
        <end position="28"/>
    </location>
</feature>
<evidence type="ECO:0000313" key="6">
    <source>
        <dbReference type="EMBL" id="GAA4966846.1"/>
    </source>
</evidence>
<sequence>MLFSFGQKSSLLLIFFFHGIVFSFLLLRKGIIFNNKSSKWLSLLLFLCAMYITPHMLGYAGWYKKGITQEILFFVPFMQVLLIGPVVYFYTKSLLNSSFSLEKKDWIHFVPAALYLLYSLLIFITDKVILDEFYFYADGRDKDLSNWYQIAGLISMAYYLISSLRYYSKYKKLVFDSVSYAETILFKWIQNFMIAFLGVLVLRVLFFILNPEWGEFGSQFWYYIVFSFLIFYISINGYANAVKISIFNDVNTQSVNVFSEETQEKTNQELPLSDDIEDWKQKIVVLLEVEKIYENPKIILSDVAQLLDTNTRTISSVINLGFQMNFNDFINYYRIEAVKEKLISGEHHKITLLGIAYDCGFNSKATFNRAFKKSTGLSPKGFIEKIS</sequence>
<dbReference type="Proteomes" id="UP001501692">
    <property type="component" value="Unassembled WGS sequence"/>
</dbReference>
<dbReference type="InterPro" id="IPR018060">
    <property type="entry name" value="HTH_AraC"/>
</dbReference>
<dbReference type="InterPro" id="IPR018062">
    <property type="entry name" value="HTH_AraC-typ_CS"/>
</dbReference>
<dbReference type="SUPFAM" id="SSF46689">
    <property type="entry name" value="Homeodomain-like"/>
    <property type="match status" value="1"/>
</dbReference>
<keyword evidence="4" id="KW-0472">Membrane</keyword>
<reference evidence="7" key="1">
    <citation type="journal article" date="2019" name="Int. J. Syst. Evol. Microbiol.">
        <title>The Global Catalogue of Microorganisms (GCM) 10K type strain sequencing project: providing services to taxonomists for standard genome sequencing and annotation.</title>
        <authorList>
            <consortium name="The Broad Institute Genomics Platform"/>
            <consortium name="The Broad Institute Genome Sequencing Center for Infectious Disease"/>
            <person name="Wu L."/>
            <person name="Ma J."/>
        </authorList>
    </citation>
    <scope>NUCLEOTIDE SEQUENCE [LARGE SCALE GENOMIC DNA]</scope>
    <source>
        <strain evidence="7">JCM 18287</strain>
    </source>
</reference>
<feature type="transmembrane region" description="Helical" evidence="4">
    <location>
        <begin position="112"/>
        <end position="130"/>
    </location>
</feature>
<dbReference type="InterPro" id="IPR009057">
    <property type="entry name" value="Homeodomain-like_sf"/>
</dbReference>
<gene>
    <name evidence="6" type="ORF">GCM10023315_15260</name>
</gene>
<dbReference type="Pfam" id="PF12833">
    <property type="entry name" value="HTH_18"/>
    <property type="match status" value="1"/>
</dbReference>
<feature type="transmembrane region" description="Helical" evidence="4">
    <location>
        <begin position="40"/>
        <end position="59"/>
    </location>
</feature>
<feature type="transmembrane region" description="Helical" evidence="4">
    <location>
        <begin position="150"/>
        <end position="167"/>
    </location>
</feature>
<organism evidence="6 7">
    <name type="scientific">Algibacter aquimarinus</name>
    <dbReference type="NCBI Taxonomy" id="1136748"/>
    <lineage>
        <taxon>Bacteria</taxon>
        <taxon>Pseudomonadati</taxon>
        <taxon>Bacteroidota</taxon>
        <taxon>Flavobacteriia</taxon>
        <taxon>Flavobacteriales</taxon>
        <taxon>Flavobacteriaceae</taxon>
        <taxon>Algibacter</taxon>
    </lineage>
</organism>
<evidence type="ECO:0000256" key="2">
    <source>
        <dbReference type="ARBA" id="ARBA00023125"/>
    </source>
</evidence>
<dbReference type="PANTHER" id="PTHR43280">
    <property type="entry name" value="ARAC-FAMILY TRANSCRIPTIONAL REGULATOR"/>
    <property type="match status" value="1"/>
</dbReference>
<evidence type="ECO:0000259" key="5">
    <source>
        <dbReference type="PROSITE" id="PS01124"/>
    </source>
</evidence>
<feature type="transmembrane region" description="Helical" evidence="4">
    <location>
        <begin position="220"/>
        <end position="239"/>
    </location>
</feature>
<comment type="caution">
    <text evidence="6">The sequence shown here is derived from an EMBL/GenBank/DDBJ whole genome shotgun (WGS) entry which is preliminary data.</text>
</comment>
<dbReference type="Gene3D" id="1.10.10.60">
    <property type="entry name" value="Homeodomain-like"/>
    <property type="match status" value="1"/>
</dbReference>
<dbReference type="PROSITE" id="PS01124">
    <property type="entry name" value="HTH_ARAC_FAMILY_2"/>
    <property type="match status" value="1"/>
</dbReference>